<keyword evidence="4" id="KW-1185">Reference proteome</keyword>
<evidence type="ECO:0000313" key="3">
    <source>
        <dbReference type="EMBL" id="MBT9312599.1"/>
    </source>
</evidence>
<evidence type="ECO:0000259" key="2">
    <source>
        <dbReference type="Pfam" id="PF17172"/>
    </source>
</evidence>
<protein>
    <submittedName>
        <fullName evidence="3">Glutathione S-transferase family protein</fullName>
    </submittedName>
</protein>
<dbReference type="SFLD" id="SFLDG01200">
    <property type="entry name" value="SUF1.1"/>
    <property type="match status" value="1"/>
</dbReference>
<dbReference type="SFLD" id="SFLDG01180">
    <property type="entry name" value="SUF1"/>
    <property type="match status" value="1"/>
</dbReference>
<feature type="domain" description="Metaxin glutathione S-transferase" evidence="1">
    <location>
        <begin position="165"/>
        <end position="226"/>
    </location>
</feature>
<reference evidence="3 4" key="1">
    <citation type="journal article" date="2021" name="Mar. Drugs">
        <title>Genome Reduction and Secondary Metabolism of the Marine Sponge-Associated Cyanobacterium Leptothoe.</title>
        <authorList>
            <person name="Konstantinou D."/>
            <person name="Popin R.V."/>
            <person name="Fewer D.P."/>
            <person name="Sivonen K."/>
            <person name="Gkelis S."/>
        </authorList>
    </citation>
    <scope>NUCLEOTIDE SEQUENCE [LARGE SCALE GENOMIC DNA]</scope>
    <source>
        <strain evidence="3 4">TAU-MAC 1615</strain>
    </source>
</reference>
<organism evidence="3 4">
    <name type="scientific">Leptothoe kymatousa TAU-MAC 1615</name>
    <dbReference type="NCBI Taxonomy" id="2364775"/>
    <lineage>
        <taxon>Bacteria</taxon>
        <taxon>Bacillati</taxon>
        <taxon>Cyanobacteriota</taxon>
        <taxon>Cyanophyceae</taxon>
        <taxon>Nodosilineales</taxon>
        <taxon>Cymatolegaceae</taxon>
        <taxon>Leptothoe</taxon>
        <taxon>Leptothoe kymatousa</taxon>
    </lineage>
</organism>
<dbReference type="RefSeq" id="WP_215618494.1">
    <property type="nucleotide sequence ID" value="NZ_JADOER010000009.1"/>
</dbReference>
<evidence type="ECO:0000259" key="1">
    <source>
        <dbReference type="Pfam" id="PF17171"/>
    </source>
</evidence>
<dbReference type="CDD" id="cd03080">
    <property type="entry name" value="GST_N_Metaxin_like"/>
    <property type="match status" value="1"/>
</dbReference>
<dbReference type="InterPro" id="IPR026928">
    <property type="entry name" value="FAX/IsoI-like"/>
</dbReference>
<dbReference type="Proteomes" id="UP001196661">
    <property type="component" value="Unassembled WGS sequence"/>
</dbReference>
<sequence>MITLYQFPSSLGIRCPSPPCLKLETYLRMTELPYQVAANADVLKAPKKKFPYIEDQGRVIPDSSFIINYLKDTYGDPLDRHLSAGQKSIMLGMRRLMEENLYWAMFYSRWAEEEAWAVVREQFFAHLPVPIKWLVPNVVRRNALRDIYGQGMGRHSREEVYDIGIQDIQAISDFLGDQPYLMGDQPTSLDATGYGTLVNLLRASVGSPMQEYGLKLENLGAYCDRMHARYWTNSPVPEPVEVG</sequence>
<dbReference type="Pfam" id="PF17171">
    <property type="entry name" value="GST_C_6"/>
    <property type="match status" value="1"/>
</dbReference>
<dbReference type="SUPFAM" id="SSF47616">
    <property type="entry name" value="GST C-terminal domain-like"/>
    <property type="match status" value="1"/>
</dbReference>
<dbReference type="InterPro" id="IPR040079">
    <property type="entry name" value="Glutathione_S-Trfase"/>
</dbReference>
<accession>A0ABS5Y5G0</accession>
<dbReference type="CDD" id="cd03193">
    <property type="entry name" value="GST_C_Metaxin"/>
    <property type="match status" value="1"/>
</dbReference>
<dbReference type="Gene3D" id="3.40.30.10">
    <property type="entry name" value="Glutaredoxin"/>
    <property type="match status" value="1"/>
</dbReference>
<dbReference type="PANTHER" id="PTHR12289:SF41">
    <property type="entry name" value="FAILED AXON CONNECTIONS-RELATED"/>
    <property type="match status" value="1"/>
</dbReference>
<dbReference type="InterPro" id="IPR036282">
    <property type="entry name" value="Glutathione-S-Trfase_C_sf"/>
</dbReference>
<dbReference type="EMBL" id="JADOER010000009">
    <property type="protein sequence ID" value="MBT9312599.1"/>
    <property type="molecule type" value="Genomic_DNA"/>
</dbReference>
<name>A0ABS5Y5G0_9CYAN</name>
<dbReference type="SFLD" id="SFLDS00019">
    <property type="entry name" value="Glutathione_Transferase_(cytos"/>
    <property type="match status" value="1"/>
</dbReference>
<dbReference type="Gene3D" id="1.20.1050.10">
    <property type="match status" value="1"/>
</dbReference>
<comment type="caution">
    <text evidence="3">The sequence shown here is derived from an EMBL/GenBank/DDBJ whole genome shotgun (WGS) entry which is preliminary data.</text>
</comment>
<evidence type="ECO:0000313" key="4">
    <source>
        <dbReference type="Proteomes" id="UP001196661"/>
    </source>
</evidence>
<dbReference type="InterPro" id="IPR012336">
    <property type="entry name" value="Thioredoxin-like_fold"/>
</dbReference>
<dbReference type="InterPro" id="IPR033468">
    <property type="entry name" value="Metaxin_GST"/>
</dbReference>
<gene>
    <name evidence="3" type="ORF">IXB28_10315</name>
</gene>
<dbReference type="InterPro" id="IPR050931">
    <property type="entry name" value="Mito_Protein_Transport_Metaxin"/>
</dbReference>
<dbReference type="InterPro" id="IPR036249">
    <property type="entry name" value="Thioredoxin-like_sf"/>
</dbReference>
<proteinExistence type="predicted"/>
<dbReference type="PANTHER" id="PTHR12289">
    <property type="entry name" value="METAXIN RELATED"/>
    <property type="match status" value="1"/>
</dbReference>
<dbReference type="Pfam" id="PF17172">
    <property type="entry name" value="GST_N_4"/>
    <property type="match status" value="1"/>
</dbReference>
<dbReference type="SUPFAM" id="SSF52833">
    <property type="entry name" value="Thioredoxin-like"/>
    <property type="match status" value="1"/>
</dbReference>
<feature type="domain" description="Thioredoxin-like fold" evidence="2">
    <location>
        <begin position="18"/>
        <end position="114"/>
    </location>
</feature>